<evidence type="ECO:0000256" key="7">
    <source>
        <dbReference type="ARBA" id="ARBA00022741"/>
    </source>
</evidence>
<feature type="domain" description="ABC transporter" evidence="14">
    <location>
        <begin position="1044"/>
        <end position="1290"/>
    </location>
</feature>
<evidence type="ECO:0000256" key="8">
    <source>
        <dbReference type="ARBA" id="ARBA00022840"/>
    </source>
</evidence>
<keyword evidence="4" id="KW-0813">Transport</keyword>
<dbReference type="GeneID" id="24416801"/>
<feature type="region of interest" description="Disordered" evidence="12">
    <location>
        <begin position="1"/>
        <end position="38"/>
    </location>
</feature>
<feature type="transmembrane region" description="Helical" evidence="13">
    <location>
        <begin position="61"/>
        <end position="85"/>
    </location>
</feature>
<evidence type="ECO:0000256" key="12">
    <source>
        <dbReference type="SAM" id="MobiDB-lite"/>
    </source>
</evidence>
<dbReference type="SUPFAM" id="SSF90123">
    <property type="entry name" value="ABC transporter transmembrane region"/>
    <property type="match status" value="2"/>
</dbReference>
<dbReference type="GO" id="GO:0012505">
    <property type="term" value="C:endomembrane system"/>
    <property type="evidence" value="ECO:0007669"/>
    <property type="project" value="UniProtKB-SubCell"/>
</dbReference>
<feature type="domain" description="ABC transmembrane type-1" evidence="15">
    <location>
        <begin position="721"/>
        <end position="1008"/>
    </location>
</feature>
<evidence type="ECO:0000256" key="3">
    <source>
        <dbReference type="ARBA" id="ARBA00007577"/>
    </source>
</evidence>
<feature type="transmembrane region" description="Helical" evidence="13">
    <location>
        <begin position="865"/>
        <end position="884"/>
    </location>
</feature>
<organism evidence="17">
    <name type="scientific">Colletotrichum graminicola (strain M1.001 / M2 / FGSC 10212)</name>
    <name type="common">Maize anthracnose fungus</name>
    <name type="synonym">Glomerella graminicola</name>
    <dbReference type="NCBI Taxonomy" id="645133"/>
    <lineage>
        <taxon>Eukaryota</taxon>
        <taxon>Fungi</taxon>
        <taxon>Dikarya</taxon>
        <taxon>Ascomycota</taxon>
        <taxon>Pezizomycotina</taxon>
        <taxon>Sordariomycetes</taxon>
        <taxon>Hypocreomycetidae</taxon>
        <taxon>Glomerellales</taxon>
        <taxon>Glomerellaceae</taxon>
        <taxon>Colletotrichum</taxon>
        <taxon>Colletotrichum graminicola species complex</taxon>
    </lineage>
</organism>
<dbReference type="SMART" id="SM00382">
    <property type="entry name" value="AAA"/>
    <property type="match status" value="2"/>
</dbReference>
<dbReference type="Gene3D" id="3.40.50.300">
    <property type="entry name" value="P-loop containing nucleotide triphosphate hydrolases"/>
    <property type="match status" value="2"/>
</dbReference>
<comment type="subcellular location">
    <subcellularLocation>
        <location evidence="2">Endomembrane system</location>
    </subcellularLocation>
    <subcellularLocation>
        <location evidence="1">Membrane</location>
        <topology evidence="1">Multi-pass membrane protein</topology>
    </subcellularLocation>
</comment>
<evidence type="ECO:0000256" key="6">
    <source>
        <dbReference type="ARBA" id="ARBA00022737"/>
    </source>
</evidence>
<dbReference type="VEuPathDB" id="FungiDB:GLRG_11437"/>
<gene>
    <name evidence="16" type="ORF">GLRG_11437</name>
</gene>
<feature type="transmembrane region" description="Helical" evidence="13">
    <location>
        <begin position="979"/>
        <end position="1002"/>
    </location>
</feature>
<dbReference type="GO" id="GO:0016887">
    <property type="term" value="F:ATP hydrolysis activity"/>
    <property type="evidence" value="ECO:0007669"/>
    <property type="project" value="InterPro"/>
</dbReference>
<dbReference type="FunFam" id="1.20.1560.10:FF:000057">
    <property type="entry name" value="ABC multidrug transporter SitT"/>
    <property type="match status" value="1"/>
</dbReference>
<dbReference type="PANTHER" id="PTHR43394">
    <property type="entry name" value="ATP-DEPENDENT PERMEASE MDL1, MITOCHONDRIAL"/>
    <property type="match status" value="1"/>
</dbReference>
<evidence type="ECO:0000256" key="9">
    <source>
        <dbReference type="ARBA" id="ARBA00022989"/>
    </source>
</evidence>
<keyword evidence="11" id="KW-0325">Glycoprotein</keyword>
<evidence type="ECO:0000256" key="11">
    <source>
        <dbReference type="ARBA" id="ARBA00023180"/>
    </source>
</evidence>
<evidence type="ECO:0000313" key="17">
    <source>
        <dbReference type="Proteomes" id="UP000008782"/>
    </source>
</evidence>
<feature type="transmembrane region" description="Helical" evidence="13">
    <location>
        <begin position="718"/>
        <end position="740"/>
    </location>
</feature>
<comment type="similarity">
    <text evidence="3">Belongs to the ABC transporter superfamily. ABCB family. Multidrug resistance exporter (TC 3.A.1.201) subfamily.</text>
</comment>
<dbReference type="CDD" id="cd18577">
    <property type="entry name" value="ABC_6TM_Pgp_ABCB1_D1_like"/>
    <property type="match status" value="1"/>
</dbReference>
<feature type="transmembrane region" description="Helical" evidence="13">
    <location>
        <begin position="760"/>
        <end position="782"/>
    </location>
</feature>
<dbReference type="GO" id="GO:0090374">
    <property type="term" value="P:oligopeptide export from mitochondrion"/>
    <property type="evidence" value="ECO:0007669"/>
    <property type="project" value="TreeGrafter"/>
</dbReference>
<evidence type="ECO:0000259" key="15">
    <source>
        <dbReference type="PROSITE" id="PS50929"/>
    </source>
</evidence>
<evidence type="ECO:0000256" key="10">
    <source>
        <dbReference type="ARBA" id="ARBA00023136"/>
    </source>
</evidence>
<sequence>MTSSDEKKAAVDGPHGQVFGGSQPRDESTASGTGLRVGEPKTMSATRAYLRIFTYLGPRECALETVAVVAAIASGSGLALVNLVLGRLITVITDYILGTSAQDQFMDDVVKHCLYFIYIGVGRLACTYVYMTLSTYSAYHMVRNLRRQFLRAALSQSVSFFDMNSNSIATQAATNGNLIQSGVAEKLMLCFQAIGTCIAAFIIAFESYWKLTLILMCVPPTLIVVIGIVASLESKIETRMLDVFSDAASYAESLLSTLPTIQAFGARPRLITHYETLLHKASKMGAGKNPLYGALFSMEYSIMYSAIALAFWQGTKMIARNEVADVGTVFIVIMSIIVATLTFTVIAPNMISFQRAATAATQLFAVIDRSHDTDPFDQDIGEIPDENSVRGQVDIQGVTFSYPGRPGIVVLDDFTLRIPAGKVTAFVGASGSGKSTIVGLLERWYDPSCGSIALDGRPIGDINLTWLRTHIRLVQQEPVLFNGTVFENIANGLVGTPWENATFEEQEERVEKAAKLAFAHEFITEKLSDGYHTLIGERGGLLSGGQKQRIAIARSIISEPKILLLDEATSALDPHAEKVVQQALDSVSKSRTTIVIAHKLATIRNADNIVVINKGHIVEQGTHDELLAAEGTYLRLNNVQDLTVPEKDRVVHKEEVTSSDEAGKKKDSTAFEGVTKSKTIEREQLGLLADRYNFDKMPETGLVSGVVQLMQENPELKWHFVVIGITCIIGAGALPGQSILMARVMDVFRLQPDRLEERGAFYSLMFFVMSLGAFLNYFTLGWTTNAASQKMLVKYRRNLLDGLLVQDMQFFDRPENTIGALNGRIDSVAQAMLELMSVNVVLVIITLITIAACATLSIATSWKLGLVGVFAGLIPLTAAGYTRIRLEMQMDQSNQKNFSESAAIASESILAIRTVSSLAIERRVLERYTEQLDQAIRKSVVPLAQMMLWFSFTQSVEYFILALGFWWGCTLVKNQDISFYQFFVSFMGVFFAGNLASTLFTYTSSITKGKNATHFYLWVKSLQPVVRETQQNQAVIPPRHIEAIGVDNVKFSYPLKPDMQVLQGVSIDVKTGEFVALVGPSGCGKSTMISLLERFYDPTSGSIKIDGIELAEMNPVAYRSHVAMVQQEPAMYPTSIRENVLLGLVPSSPSSGLLETEDEVVEKALRAANVWEFVSSLPEGIQTPCGTNGSQLSGGQRQRIAIARALIRKPRLLLLDEATSALDTESEKIVQSALAESDAGDRATVAVAHRLSTIRDADRIYVFNGGTIVEQGTHASLLAQEGIYKKLCEAQSLGS</sequence>
<feature type="transmembrane region" description="Helical" evidence="13">
    <location>
        <begin position="326"/>
        <end position="347"/>
    </location>
</feature>
<dbReference type="Gene3D" id="1.20.1560.10">
    <property type="entry name" value="ABC transporter type 1, transmembrane domain"/>
    <property type="match status" value="1"/>
</dbReference>
<accession>E3QZK4</accession>
<proteinExistence type="inferred from homology"/>
<dbReference type="InterPro" id="IPR003439">
    <property type="entry name" value="ABC_transporter-like_ATP-bd"/>
</dbReference>
<keyword evidence="9 13" id="KW-1133">Transmembrane helix</keyword>
<feature type="domain" description="ABC transporter" evidence="14">
    <location>
        <begin position="393"/>
        <end position="639"/>
    </location>
</feature>
<reference evidence="17" key="1">
    <citation type="journal article" date="2012" name="Nat. Genet.">
        <title>Lifestyle transitions in plant pathogenic Colletotrichum fungi deciphered by genome and transcriptome analyses.</title>
        <authorList>
            <person name="O'Connell R.J."/>
            <person name="Thon M.R."/>
            <person name="Hacquard S."/>
            <person name="Amyotte S.G."/>
            <person name="Kleemann J."/>
            <person name="Torres M.F."/>
            <person name="Damm U."/>
            <person name="Buiate E.A."/>
            <person name="Epstein L."/>
            <person name="Alkan N."/>
            <person name="Altmueller J."/>
            <person name="Alvarado-Balderrama L."/>
            <person name="Bauser C.A."/>
            <person name="Becker C."/>
            <person name="Birren B.W."/>
            <person name="Chen Z."/>
            <person name="Choi J."/>
            <person name="Crouch J.A."/>
            <person name="Duvick J.P."/>
            <person name="Farman M.A."/>
            <person name="Gan P."/>
            <person name="Heiman D."/>
            <person name="Henrissat B."/>
            <person name="Howard R.J."/>
            <person name="Kabbage M."/>
            <person name="Koch C."/>
            <person name="Kracher B."/>
            <person name="Kubo Y."/>
            <person name="Law A.D."/>
            <person name="Lebrun M.-H."/>
            <person name="Lee Y.-H."/>
            <person name="Miyara I."/>
            <person name="Moore N."/>
            <person name="Neumann U."/>
            <person name="Nordstroem K."/>
            <person name="Panaccione D.G."/>
            <person name="Panstruga R."/>
            <person name="Place M."/>
            <person name="Proctor R.H."/>
            <person name="Prusky D."/>
            <person name="Rech G."/>
            <person name="Reinhardt R."/>
            <person name="Rollins J.A."/>
            <person name="Rounsley S."/>
            <person name="Schardl C.L."/>
            <person name="Schwartz D.C."/>
            <person name="Shenoy N."/>
            <person name="Shirasu K."/>
            <person name="Sikhakolli U.R."/>
            <person name="Stueber K."/>
            <person name="Sukno S.A."/>
            <person name="Sweigard J.A."/>
            <person name="Takano Y."/>
            <person name="Takahara H."/>
            <person name="Trail F."/>
            <person name="van der Does H.C."/>
            <person name="Voll L.M."/>
            <person name="Will I."/>
            <person name="Young S."/>
            <person name="Zeng Q."/>
            <person name="Zhang J."/>
            <person name="Zhou S."/>
            <person name="Dickman M.B."/>
            <person name="Schulze-Lefert P."/>
            <person name="Ver Loren van Themaat E."/>
            <person name="Ma L.-J."/>
            <person name="Vaillancourt L.J."/>
        </authorList>
    </citation>
    <scope>NUCLEOTIDE SEQUENCE [LARGE SCALE GENOMIC DNA]</scope>
    <source>
        <strain evidence="17">M1.001 / M2 / FGSC 10212</strain>
    </source>
</reference>
<dbReference type="Proteomes" id="UP000008782">
    <property type="component" value="Unassembled WGS sequence"/>
</dbReference>
<dbReference type="STRING" id="645133.E3QZK4"/>
<evidence type="ECO:0000256" key="1">
    <source>
        <dbReference type="ARBA" id="ARBA00004141"/>
    </source>
</evidence>
<dbReference type="InterPro" id="IPR011527">
    <property type="entry name" value="ABC1_TM_dom"/>
</dbReference>
<dbReference type="OrthoDB" id="6500128at2759"/>
<feature type="transmembrane region" description="Helical" evidence="13">
    <location>
        <begin position="211"/>
        <end position="232"/>
    </location>
</feature>
<keyword evidence="17" id="KW-1185">Reference proteome</keyword>
<dbReference type="GO" id="GO:0005743">
    <property type="term" value="C:mitochondrial inner membrane"/>
    <property type="evidence" value="ECO:0007669"/>
    <property type="project" value="TreeGrafter"/>
</dbReference>
<keyword evidence="5 13" id="KW-0812">Transmembrane</keyword>
<dbReference type="GO" id="GO:0005524">
    <property type="term" value="F:ATP binding"/>
    <property type="evidence" value="ECO:0007669"/>
    <property type="project" value="UniProtKB-KW"/>
</dbReference>
<dbReference type="CDD" id="cd18578">
    <property type="entry name" value="ABC_6TM_Pgp_ABCB1_D2_like"/>
    <property type="match status" value="1"/>
</dbReference>
<evidence type="ECO:0000256" key="13">
    <source>
        <dbReference type="SAM" id="Phobius"/>
    </source>
</evidence>
<evidence type="ECO:0000256" key="2">
    <source>
        <dbReference type="ARBA" id="ARBA00004308"/>
    </source>
</evidence>
<dbReference type="Pfam" id="PF00005">
    <property type="entry name" value="ABC_tran"/>
    <property type="match status" value="2"/>
</dbReference>
<evidence type="ECO:0000256" key="5">
    <source>
        <dbReference type="ARBA" id="ARBA00022692"/>
    </source>
</evidence>
<dbReference type="Pfam" id="PF00664">
    <property type="entry name" value="ABC_membrane"/>
    <property type="match status" value="2"/>
</dbReference>
<feature type="domain" description="ABC transmembrane type-1" evidence="15">
    <location>
        <begin position="66"/>
        <end position="355"/>
    </location>
</feature>
<feature type="compositionally biased region" description="Basic and acidic residues" evidence="12">
    <location>
        <begin position="652"/>
        <end position="669"/>
    </location>
</feature>
<feature type="compositionally biased region" description="Basic and acidic residues" evidence="12">
    <location>
        <begin position="1"/>
        <end position="10"/>
    </location>
</feature>
<dbReference type="eggNOG" id="KOG0055">
    <property type="taxonomic scope" value="Eukaryota"/>
</dbReference>
<dbReference type="PROSITE" id="PS50893">
    <property type="entry name" value="ABC_TRANSPORTER_2"/>
    <property type="match status" value="2"/>
</dbReference>
<dbReference type="EMBL" id="GG697417">
    <property type="protein sequence ID" value="EFQ36292.1"/>
    <property type="molecule type" value="Genomic_DNA"/>
</dbReference>
<evidence type="ECO:0000313" key="16">
    <source>
        <dbReference type="EMBL" id="EFQ36292.1"/>
    </source>
</evidence>
<evidence type="ECO:0000256" key="4">
    <source>
        <dbReference type="ARBA" id="ARBA00022448"/>
    </source>
</evidence>
<feature type="region of interest" description="Disordered" evidence="12">
    <location>
        <begin position="652"/>
        <end position="672"/>
    </location>
</feature>
<feature type="transmembrane region" description="Helical" evidence="13">
    <location>
        <begin position="291"/>
        <end position="314"/>
    </location>
</feature>
<dbReference type="InterPro" id="IPR017871">
    <property type="entry name" value="ABC_transporter-like_CS"/>
</dbReference>
<dbReference type="InterPro" id="IPR039421">
    <property type="entry name" value="Type_1_exporter"/>
</dbReference>
<dbReference type="InterPro" id="IPR027417">
    <property type="entry name" value="P-loop_NTPase"/>
</dbReference>
<dbReference type="PROSITE" id="PS50929">
    <property type="entry name" value="ABC_TM1F"/>
    <property type="match status" value="2"/>
</dbReference>
<keyword evidence="8" id="KW-0067">ATP-binding</keyword>
<feature type="transmembrane region" description="Helical" evidence="13">
    <location>
        <begin position="187"/>
        <end position="205"/>
    </location>
</feature>
<dbReference type="SUPFAM" id="SSF52540">
    <property type="entry name" value="P-loop containing nucleoside triphosphate hydrolases"/>
    <property type="match status" value="2"/>
</dbReference>
<keyword evidence="7" id="KW-0547">Nucleotide-binding</keyword>
<dbReference type="InterPro" id="IPR036640">
    <property type="entry name" value="ABC1_TM_sf"/>
</dbReference>
<feature type="transmembrane region" description="Helical" evidence="13">
    <location>
        <begin position="947"/>
        <end position="967"/>
    </location>
</feature>
<name>E3QZK4_COLGM</name>
<feature type="transmembrane region" description="Helical" evidence="13">
    <location>
        <begin position="840"/>
        <end position="859"/>
    </location>
</feature>
<dbReference type="HOGENOM" id="CLU_000604_17_2_1"/>
<dbReference type="CDD" id="cd03249">
    <property type="entry name" value="ABC_MTABC3_MDL1_MDL2"/>
    <property type="match status" value="2"/>
</dbReference>
<keyword evidence="10 13" id="KW-0472">Membrane</keyword>
<dbReference type="GO" id="GO:0015421">
    <property type="term" value="F:ABC-type oligopeptide transporter activity"/>
    <property type="evidence" value="ECO:0007669"/>
    <property type="project" value="TreeGrafter"/>
</dbReference>
<dbReference type="RefSeq" id="XP_008100312.1">
    <property type="nucleotide sequence ID" value="XM_008102121.1"/>
</dbReference>
<dbReference type="InterPro" id="IPR003593">
    <property type="entry name" value="AAA+_ATPase"/>
</dbReference>
<dbReference type="PROSITE" id="PS00211">
    <property type="entry name" value="ABC_TRANSPORTER_1"/>
    <property type="match status" value="2"/>
</dbReference>
<keyword evidence="6" id="KW-0677">Repeat</keyword>
<dbReference type="FunFam" id="3.40.50.300:FF:001530">
    <property type="entry name" value="ABC multidrug transporter (Eurofung)"/>
    <property type="match status" value="1"/>
</dbReference>
<evidence type="ECO:0000259" key="14">
    <source>
        <dbReference type="PROSITE" id="PS50893"/>
    </source>
</evidence>
<feature type="transmembrane region" description="Helical" evidence="13">
    <location>
        <begin position="115"/>
        <end position="139"/>
    </location>
</feature>
<protein>
    <submittedName>
        <fullName evidence="16">ABC transporter</fullName>
    </submittedName>
</protein>
<dbReference type="PANTHER" id="PTHR43394:SF27">
    <property type="entry name" value="ATP-DEPENDENT TRANSLOCASE ABCB1-LIKE"/>
    <property type="match status" value="1"/>
</dbReference>
<dbReference type="FunFam" id="3.40.50.300:FF:000913">
    <property type="entry name" value="ABC multidrug transporter SitT"/>
    <property type="match status" value="1"/>
</dbReference>